<organism evidence="1 2">
    <name type="scientific">Candidatus Uhrbacteria bacterium GW2011_GWD2_52_7</name>
    <dbReference type="NCBI Taxonomy" id="1618989"/>
    <lineage>
        <taxon>Bacteria</taxon>
        <taxon>Candidatus Uhriibacteriota</taxon>
    </lineage>
</organism>
<gene>
    <name evidence="1" type="ORF">UY72_C0071G0003</name>
</gene>
<evidence type="ECO:0000313" key="1">
    <source>
        <dbReference type="EMBL" id="KKW28467.1"/>
    </source>
</evidence>
<dbReference type="Proteomes" id="UP000034846">
    <property type="component" value="Unassembled WGS sequence"/>
</dbReference>
<proteinExistence type="predicted"/>
<dbReference type="AlphaFoldDB" id="A0A0G1ZK93"/>
<comment type="caution">
    <text evidence="1">The sequence shown here is derived from an EMBL/GenBank/DDBJ whole genome shotgun (WGS) entry which is preliminary data.</text>
</comment>
<sequence length="125" mass="13838">MAHDSVAQYEIFAASFNNPDDGTYVSPDSWDVRTWDELATEMTGSTDADEAPELFIASDHAMHCATFSALEDSGRFIVNGLAIMNDGRVRVLDAYTSDPPTLITVWVDGDTLNCSFDGYYHLCER</sequence>
<accession>A0A0G1ZK93</accession>
<protein>
    <submittedName>
        <fullName evidence="1">Uncharacterized protein</fullName>
    </submittedName>
</protein>
<name>A0A0G1ZK93_9BACT</name>
<dbReference type="EMBL" id="LCRD01000071">
    <property type="protein sequence ID" value="KKW28467.1"/>
    <property type="molecule type" value="Genomic_DNA"/>
</dbReference>
<reference evidence="1 2" key="1">
    <citation type="journal article" date="2015" name="Nature">
        <title>rRNA introns, odd ribosomes, and small enigmatic genomes across a large radiation of phyla.</title>
        <authorList>
            <person name="Brown C.T."/>
            <person name="Hug L.A."/>
            <person name="Thomas B.C."/>
            <person name="Sharon I."/>
            <person name="Castelle C.J."/>
            <person name="Singh A."/>
            <person name="Wilkins M.J."/>
            <person name="Williams K.H."/>
            <person name="Banfield J.F."/>
        </authorList>
    </citation>
    <scope>NUCLEOTIDE SEQUENCE [LARGE SCALE GENOMIC DNA]</scope>
</reference>
<evidence type="ECO:0000313" key="2">
    <source>
        <dbReference type="Proteomes" id="UP000034846"/>
    </source>
</evidence>